<keyword evidence="2" id="KW-1185">Reference proteome</keyword>
<sequence length="46" mass="5168">MIFPVTFGIGIPVVIDHVLDCLRLHCNFQFDLEGLVIGTLEKDLLL</sequence>
<organism evidence="1 2">
    <name type="scientific">Trifolium medium</name>
    <dbReference type="NCBI Taxonomy" id="97028"/>
    <lineage>
        <taxon>Eukaryota</taxon>
        <taxon>Viridiplantae</taxon>
        <taxon>Streptophyta</taxon>
        <taxon>Embryophyta</taxon>
        <taxon>Tracheophyta</taxon>
        <taxon>Spermatophyta</taxon>
        <taxon>Magnoliopsida</taxon>
        <taxon>eudicotyledons</taxon>
        <taxon>Gunneridae</taxon>
        <taxon>Pentapetalae</taxon>
        <taxon>rosids</taxon>
        <taxon>fabids</taxon>
        <taxon>Fabales</taxon>
        <taxon>Fabaceae</taxon>
        <taxon>Papilionoideae</taxon>
        <taxon>50 kb inversion clade</taxon>
        <taxon>NPAAA clade</taxon>
        <taxon>Hologalegina</taxon>
        <taxon>IRL clade</taxon>
        <taxon>Trifolieae</taxon>
        <taxon>Trifolium</taxon>
    </lineage>
</organism>
<proteinExistence type="predicted"/>
<evidence type="ECO:0000313" key="2">
    <source>
        <dbReference type="Proteomes" id="UP000265520"/>
    </source>
</evidence>
<comment type="caution">
    <text evidence="1">The sequence shown here is derived from an EMBL/GenBank/DDBJ whole genome shotgun (WGS) entry which is preliminary data.</text>
</comment>
<dbReference type="AlphaFoldDB" id="A0A392TYJ2"/>
<dbReference type="Proteomes" id="UP000265520">
    <property type="component" value="Unassembled WGS sequence"/>
</dbReference>
<dbReference type="EMBL" id="LXQA010666747">
    <property type="protein sequence ID" value="MCI64965.1"/>
    <property type="molecule type" value="Genomic_DNA"/>
</dbReference>
<protein>
    <submittedName>
        <fullName evidence="1">Uncharacterized protein</fullName>
    </submittedName>
</protein>
<accession>A0A392TYJ2</accession>
<evidence type="ECO:0000313" key="1">
    <source>
        <dbReference type="EMBL" id="MCI64965.1"/>
    </source>
</evidence>
<reference evidence="1 2" key="1">
    <citation type="journal article" date="2018" name="Front. Plant Sci.">
        <title>Red Clover (Trifolium pratense) and Zigzag Clover (T. medium) - A Picture of Genomic Similarities and Differences.</title>
        <authorList>
            <person name="Dluhosova J."/>
            <person name="Istvanek J."/>
            <person name="Nedelnik J."/>
            <person name="Repkova J."/>
        </authorList>
    </citation>
    <scope>NUCLEOTIDE SEQUENCE [LARGE SCALE GENOMIC DNA]</scope>
    <source>
        <strain evidence="2">cv. 10/8</strain>
        <tissue evidence="1">Leaf</tissue>
    </source>
</reference>
<name>A0A392TYJ2_9FABA</name>